<feature type="transmembrane region" description="Helical" evidence="1">
    <location>
        <begin position="18"/>
        <end position="39"/>
    </location>
</feature>
<reference evidence="2 3" key="1">
    <citation type="submission" date="2019-03" db="EMBL/GenBank/DDBJ databases">
        <title>Seongchinamella monodicae gen. nov., sp. nov., a novel member of the Gammaproteobacteria isolated from a tidal mudflat of beach.</title>
        <authorList>
            <person name="Yang H.G."/>
            <person name="Kang J.W."/>
            <person name="Lee S.D."/>
        </authorList>
    </citation>
    <scope>NUCLEOTIDE SEQUENCE [LARGE SCALE GENOMIC DNA]</scope>
    <source>
        <strain evidence="2 3">GH4-78</strain>
    </source>
</reference>
<comment type="caution">
    <text evidence="2">The sequence shown here is derived from an EMBL/GenBank/DDBJ whole genome shotgun (WGS) entry which is preliminary data.</text>
</comment>
<dbReference type="OrthoDB" id="7061748at2"/>
<evidence type="ECO:0000313" key="2">
    <source>
        <dbReference type="EMBL" id="TDG11639.1"/>
    </source>
</evidence>
<dbReference type="EMBL" id="SMSE01000005">
    <property type="protein sequence ID" value="TDG11639.1"/>
    <property type="molecule type" value="Genomic_DNA"/>
</dbReference>
<keyword evidence="1" id="KW-0472">Membrane</keyword>
<keyword evidence="3" id="KW-1185">Reference proteome</keyword>
<proteinExistence type="predicted"/>
<name>A0A4R5LN80_9GAMM</name>
<dbReference type="RefSeq" id="WP_133215398.1">
    <property type="nucleotide sequence ID" value="NZ_SMSE01000005.1"/>
</dbReference>
<feature type="transmembrane region" description="Helical" evidence="1">
    <location>
        <begin position="51"/>
        <end position="71"/>
    </location>
</feature>
<feature type="transmembrane region" description="Helical" evidence="1">
    <location>
        <begin position="138"/>
        <end position="160"/>
    </location>
</feature>
<feature type="transmembrane region" description="Helical" evidence="1">
    <location>
        <begin position="181"/>
        <end position="200"/>
    </location>
</feature>
<dbReference type="Proteomes" id="UP000295554">
    <property type="component" value="Unassembled WGS sequence"/>
</dbReference>
<accession>A0A4R5LN80</accession>
<sequence length="201" mass="21417">MSEQEQAFEAMAQSNTFLLLKQAGVHLGVWVMAFCLFAASDSWSQLTGWHLASALNVLTGVIAGFVTVNLLHEWFHYFGARATSASYSINARPSMFIYDWKFEENSLGQFYVMSIAGTVGGMLAVLLVFSAVEPDSAGRAAVCGGAVASFALGSLIEWPVLARTRRSHNPLAELSRLTPRALGTAGAGSAVAGLVAWAILV</sequence>
<protein>
    <submittedName>
        <fullName evidence="2">Uncharacterized protein</fullName>
    </submittedName>
</protein>
<gene>
    <name evidence="2" type="ORF">E2F43_18175</name>
</gene>
<organism evidence="2 3">
    <name type="scientific">Seongchinamella unica</name>
    <dbReference type="NCBI Taxonomy" id="2547392"/>
    <lineage>
        <taxon>Bacteria</taxon>
        <taxon>Pseudomonadati</taxon>
        <taxon>Pseudomonadota</taxon>
        <taxon>Gammaproteobacteria</taxon>
        <taxon>Cellvibrionales</taxon>
        <taxon>Halieaceae</taxon>
        <taxon>Seongchinamella</taxon>
    </lineage>
</organism>
<keyword evidence="1" id="KW-1133">Transmembrane helix</keyword>
<feature type="transmembrane region" description="Helical" evidence="1">
    <location>
        <begin position="110"/>
        <end position="132"/>
    </location>
</feature>
<evidence type="ECO:0000256" key="1">
    <source>
        <dbReference type="SAM" id="Phobius"/>
    </source>
</evidence>
<evidence type="ECO:0000313" key="3">
    <source>
        <dbReference type="Proteomes" id="UP000295554"/>
    </source>
</evidence>
<keyword evidence="1" id="KW-0812">Transmembrane</keyword>
<dbReference type="AlphaFoldDB" id="A0A4R5LN80"/>